<name>A0AAV7QE66_PLEWA</name>
<gene>
    <name evidence="1" type="ORF">NDU88_002906</name>
</gene>
<accession>A0AAV7QE66</accession>
<protein>
    <submittedName>
        <fullName evidence="1">Uncharacterized protein</fullName>
    </submittedName>
</protein>
<dbReference type="EMBL" id="JANPWB010000010">
    <property type="protein sequence ID" value="KAJ1136490.1"/>
    <property type="molecule type" value="Genomic_DNA"/>
</dbReference>
<dbReference type="AlphaFoldDB" id="A0AAV7QE66"/>
<evidence type="ECO:0000313" key="2">
    <source>
        <dbReference type="Proteomes" id="UP001066276"/>
    </source>
</evidence>
<organism evidence="1 2">
    <name type="scientific">Pleurodeles waltl</name>
    <name type="common">Iberian ribbed newt</name>
    <dbReference type="NCBI Taxonomy" id="8319"/>
    <lineage>
        <taxon>Eukaryota</taxon>
        <taxon>Metazoa</taxon>
        <taxon>Chordata</taxon>
        <taxon>Craniata</taxon>
        <taxon>Vertebrata</taxon>
        <taxon>Euteleostomi</taxon>
        <taxon>Amphibia</taxon>
        <taxon>Batrachia</taxon>
        <taxon>Caudata</taxon>
        <taxon>Salamandroidea</taxon>
        <taxon>Salamandridae</taxon>
        <taxon>Pleurodelinae</taxon>
        <taxon>Pleurodeles</taxon>
    </lineage>
</organism>
<proteinExistence type="predicted"/>
<keyword evidence="2" id="KW-1185">Reference proteome</keyword>
<evidence type="ECO:0000313" key="1">
    <source>
        <dbReference type="EMBL" id="KAJ1136490.1"/>
    </source>
</evidence>
<dbReference type="Proteomes" id="UP001066276">
    <property type="component" value="Chromosome 6"/>
</dbReference>
<sequence>MLLTGDAPDVPCPRGIMGDYRHDGTSEDFLGQTVVCRVKSIALYAKDARAELFAEVIKIKGWGCGGSLHAHANYSVGVVIRKVGGESLRHVEGPNYIGDEADQFDEDTEPAPRLTQAGRTIAPTPVPLAPLHGRRKAQYVACYEAPFIASEVRRALLVVTHRDESDESGVWIARRVGRREPRICG</sequence>
<comment type="caution">
    <text evidence="1">The sequence shown here is derived from an EMBL/GenBank/DDBJ whole genome shotgun (WGS) entry which is preliminary data.</text>
</comment>
<reference evidence="1" key="1">
    <citation type="journal article" date="2022" name="bioRxiv">
        <title>Sequencing and chromosome-scale assembly of the giantPleurodeles waltlgenome.</title>
        <authorList>
            <person name="Brown T."/>
            <person name="Elewa A."/>
            <person name="Iarovenko S."/>
            <person name="Subramanian E."/>
            <person name="Araus A.J."/>
            <person name="Petzold A."/>
            <person name="Susuki M."/>
            <person name="Suzuki K.-i.T."/>
            <person name="Hayashi T."/>
            <person name="Toyoda A."/>
            <person name="Oliveira C."/>
            <person name="Osipova E."/>
            <person name="Leigh N.D."/>
            <person name="Simon A."/>
            <person name="Yun M.H."/>
        </authorList>
    </citation>
    <scope>NUCLEOTIDE SEQUENCE</scope>
    <source>
        <strain evidence="1">20211129_DDA</strain>
        <tissue evidence="1">Liver</tissue>
    </source>
</reference>